<proteinExistence type="predicted"/>
<evidence type="ECO:0000313" key="2">
    <source>
        <dbReference type="EMBL" id="MCD9642873.1"/>
    </source>
</evidence>
<dbReference type="Proteomes" id="UP000823775">
    <property type="component" value="Unassembled WGS sequence"/>
</dbReference>
<dbReference type="EMBL" id="JACEIK010003734">
    <property type="protein sequence ID" value="MCD9642873.1"/>
    <property type="molecule type" value="Genomic_DNA"/>
</dbReference>
<evidence type="ECO:0000313" key="3">
    <source>
        <dbReference type="Proteomes" id="UP000823775"/>
    </source>
</evidence>
<protein>
    <submittedName>
        <fullName evidence="2">Uncharacterized protein</fullName>
    </submittedName>
</protein>
<evidence type="ECO:0000256" key="1">
    <source>
        <dbReference type="SAM" id="MobiDB-lite"/>
    </source>
</evidence>
<gene>
    <name evidence="2" type="ORF">HAX54_029915</name>
</gene>
<keyword evidence="3" id="KW-1185">Reference proteome</keyword>
<name>A0ABS8V748_DATST</name>
<comment type="caution">
    <text evidence="2">The sequence shown here is derived from an EMBL/GenBank/DDBJ whole genome shotgun (WGS) entry which is preliminary data.</text>
</comment>
<feature type="compositionally biased region" description="Polar residues" evidence="1">
    <location>
        <begin position="50"/>
        <end position="61"/>
    </location>
</feature>
<reference evidence="2 3" key="1">
    <citation type="journal article" date="2021" name="BMC Genomics">
        <title>Datura genome reveals duplications of psychoactive alkaloid biosynthetic genes and high mutation rate following tissue culture.</title>
        <authorList>
            <person name="Rajewski A."/>
            <person name="Carter-House D."/>
            <person name="Stajich J."/>
            <person name="Litt A."/>
        </authorList>
    </citation>
    <scope>NUCLEOTIDE SEQUENCE [LARGE SCALE GENOMIC DNA]</scope>
    <source>
        <strain evidence="2">AR-01</strain>
    </source>
</reference>
<feature type="non-terminal residue" evidence="2">
    <location>
        <position position="69"/>
    </location>
</feature>
<feature type="region of interest" description="Disordered" evidence="1">
    <location>
        <begin position="47"/>
        <end position="69"/>
    </location>
</feature>
<sequence>MAFGNCGTLAAHHESCHELWSLTMARGMTIRCHWRESKLFNLYLTPPPNDSSSKLTGQFMTHPNPLNLK</sequence>
<accession>A0ABS8V748</accession>
<organism evidence="2 3">
    <name type="scientific">Datura stramonium</name>
    <name type="common">Jimsonweed</name>
    <name type="synonym">Common thornapple</name>
    <dbReference type="NCBI Taxonomy" id="4076"/>
    <lineage>
        <taxon>Eukaryota</taxon>
        <taxon>Viridiplantae</taxon>
        <taxon>Streptophyta</taxon>
        <taxon>Embryophyta</taxon>
        <taxon>Tracheophyta</taxon>
        <taxon>Spermatophyta</taxon>
        <taxon>Magnoliopsida</taxon>
        <taxon>eudicotyledons</taxon>
        <taxon>Gunneridae</taxon>
        <taxon>Pentapetalae</taxon>
        <taxon>asterids</taxon>
        <taxon>lamiids</taxon>
        <taxon>Solanales</taxon>
        <taxon>Solanaceae</taxon>
        <taxon>Solanoideae</taxon>
        <taxon>Datureae</taxon>
        <taxon>Datura</taxon>
    </lineage>
</organism>